<organism evidence="1 2">
    <name type="scientific">Streptomyces triticirhizae</name>
    <dbReference type="NCBI Taxonomy" id="2483353"/>
    <lineage>
        <taxon>Bacteria</taxon>
        <taxon>Bacillati</taxon>
        <taxon>Actinomycetota</taxon>
        <taxon>Actinomycetes</taxon>
        <taxon>Kitasatosporales</taxon>
        <taxon>Streptomycetaceae</taxon>
        <taxon>Streptomyces</taxon>
    </lineage>
</organism>
<evidence type="ECO:0000313" key="2">
    <source>
        <dbReference type="Proteomes" id="UP000278673"/>
    </source>
</evidence>
<sequence>MNRGPNTRLADLFRLAGWSKGELARLVNRQAAAQGFPQLATDTSRVRRWIDTGETPRDPVPEVLATLFTERLGRVVTIEDLGLRRPGSAGRRPSLHGLPWTPWRTASVLTEFTGMDLMLNRRGMVGAGAALAAGSALSDAMHDWLTTTPGSAAGGSPHDNPGLDRYEAAPIGSEEIEALEHSVEVFRAWDAARGGGLQRKAVVGQLNEVGGLLAYQHPEHLRRRLWGVAANLAVLAGWMSHDVGMEATAQKYFVIAAHAAREGGDRPRAGEALSRAARQMVHLGRPDDALDLMRLANAGMGDEALPRTRAMLRTIEAWAQASMGHGQAMRRTLGEAEDLFVSDRGDVPPPSWMQLFDEADLHGMQALAYRTLAEHDASAAPHAERHAKQALALRAGELKRAMIFDQISLASACFIADDPEQADRYARLALASVGENSSLRTWDRLREMYRLTGYYSGYARIEELREELSQSIPRPGGAQRLV</sequence>
<dbReference type="EMBL" id="RFFJ01000103">
    <property type="protein sequence ID" value="RMI37848.1"/>
    <property type="molecule type" value="Genomic_DNA"/>
</dbReference>
<proteinExistence type="predicted"/>
<protein>
    <recommendedName>
        <fullName evidence="3">Regulatory protein</fullName>
    </recommendedName>
</protein>
<evidence type="ECO:0008006" key="3">
    <source>
        <dbReference type="Google" id="ProtNLM"/>
    </source>
</evidence>
<comment type="caution">
    <text evidence="1">The sequence shown here is derived from an EMBL/GenBank/DDBJ whole genome shotgun (WGS) entry which is preliminary data.</text>
</comment>
<accession>A0A3M2LSK1</accession>
<gene>
    <name evidence="1" type="ORF">EBN88_18115</name>
</gene>
<reference evidence="1 2" key="1">
    <citation type="submission" date="2018-10" db="EMBL/GenBank/DDBJ databases">
        <title>Isolation, diversity and antifungal activity of actinobacteria from wheat.</title>
        <authorList>
            <person name="Han C."/>
        </authorList>
    </citation>
    <scope>NUCLEOTIDE SEQUENCE [LARGE SCALE GENOMIC DNA]</scope>
    <source>
        <strain evidence="1 2">NEAU-YY642</strain>
    </source>
</reference>
<dbReference type="Proteomes" id="UP000278673">
    <property type="component" value="Unassembled WGS sequence"/>
</dbReference>
<dbReference type="RefSeq" id="WP_122184940.1">
    <property type="nucleotide sequence ID" value="NZ_RFFJ01000103.1"/>
</dbReference>
<name>A0A3M2LSK1_9ACTN</name>
<evidence type="ECO:0000313" key="1">
    <source>
        <dbReference type="EMBL" id="RMI37848.1"/>
    </source>
</evidence>
<keyword evidence="2" id="KW-1185">Reference proteome</keyword>
<dbReference type="AlphaFoldDB" id="A0A3M2LSK1"/>